<name>A0A067MVK5_BOTB1</name>
<proteinExistence type="predicted"/>
<dbReference type="EMBL" id="KL198019">
    <property type="protein sequence ID" value="KDQ19649.1"/>
    <property type="molecule type" value="Genomic_DNA"/>
</dbReference>
<dbReference type="STRING" id="930990.A0A067MVK5"/>
<keyword evidence="3" id="KW-1185">Reference proteome</keyword>
<organism evidence="2 3">
    <name type="scientific">Botryobasidium botryosum (strain FD-172 SS1)</name>
    <dbReference type="NCBI Taxonomy" id="930990"/>
    <lineage>
        <taxon>Eukaryota</taxon>
        <taxon>Fungi</taxon>
        <taxon>Dikarya</taxon>
        <taxon>Basidiomycota</taxon>
        <taxon>Agaricomycotina</taxon>
        <taxon>Agaricomycetes</taxon>
        <taxon>Cantharellales</taxon>
        <taxon>Botryobasidiaceae</taxon>
        <taxon>Botryobasidium</taxon>
    </lineage>
</organism>
<dbReference type="InParanoid" id="A0A067MVK5"/>
<reference evidence="3" key="1">
    <citation type="journal article" date="2014" name="Proc. Natl. Acad. Sci. U.S.A.">
        <title>Extensive sampling of basidiomycete genomes demonstrates inadequacy of the white-rot/brown-rot paradigm for wood decay fungi.</title>
        <authorList>
            <person name="Riley R."/>
            <person name="Salamov A.A."/>
            <person name="Brown D.W."/>
            <person name="Nagy L.G."/>
            <person name="Floudas D."/>
            <person name="Held B.W."/>
            <person name="Levasseur A."/>
            <person name="Lombard V."/>
            <person name="Morin E."/>
            <person name="Otillar R."/>
            <person name="Lindquist E.A."/>
            <person name="Sun H."/>
            <person name="LaButti K.M."/>
            <person name="Schmutz J."/>
            <person name="Jabbour D."/>
            <person name="Luo H."/>
            <person name="Baker S.E."/>
            <person name="Pisabarro A.G."/>
            <person name="Walton J.D."/>
            <person name="Blanchette R.A."/>
            <person name="Henrissat B."/>
            <person name="Martin F."/>
            <person name="Cullen D."/>
            <person name="Hibbett D.S."/>
            <person name="Grigoriev I.V."/>
        </authorList>
    </citation>
    <scope>NUCLEOTIDE SEQUENCE [LARGE SCALE GENOMIC DNA]</scope>
    <source>
        <strain evidence="3">FD-172 SS1</strain>
    </source>
</reference>
<evidence type="ECO:0008006" key="4">
    <source>
        <dbReference type="Google" id="ProtNLM"/>
    </source>
</evidence>
<dbReference type="HOGENOM" id="CLU_041942_0_0_1"/>
<protein>
    <recommendedName>
        <fullName evidence="4">F-box domain-containing protein</fullName>
    </recommendedName>
</protein>
<dbReference type="OrthoDB" id="3256367at2759"/>
<accession>A0A067MVK5</accession>
<feature type="region of interest" description="Disordered" evidence="1">
    <location>
        <begin position="312"/>
        <end position="335"/>
    </location>
</feature>
<dbReference type="Proteomes" id="UP000027195">
    <property type="component" value="Unassembled WGS sequence"/>
</dbReference>
<evidence type="ECO:0000313" key="3">
    <source>
        <dbReference type="Proteomes" id="UP000027195"/>
    </source>
</evidence>
<gene>
    <name evidence="2" type="ORF">BOTBODRAFT_184608</name>
</gene>
<sequence length="335" mass="38334">MSLLALPTEINIAIFQLACMDGGYTACSLSLTCRRFFPLARPLIYQSISVAGIMQLQALAMHLLRSPKLARTVRHLFILEMDEHQVDDFQMRFGDEGATLSILVNFIFGLVSPYLETLCYLCPLSDYFEDCSQMLSRRSWPHLTELTVRGYAGLYHARTFPSLERFHLYTPGLSHQNTVDGLALLDQTFPRLTHLKITGIGFNSAFFLDMLGRKWGVTYESGAHFSVVYPNRRLAQFPPSLQCIAIQMRVPSERNSVVRRRRHKIMMKKVREWAEAVEEHGLVLHKPMKREKHYVQAKKDWLDRLEGGHGGWANESDGRGRRSLRKKAMSGCAVQ</sequence>
<evidence type="ECO:0000313" key="2">
    <source>
        <dbReference type="EMBL" id="KDQ19649.1"/>
    </source>
</evidence>
<dbReference type="AlphaFoldDB" id="A0A067MVK5"/>
<evidence type="ECO:0000256" key="1">
    <source>
        <dbReference type="SAM" id="MobiDB-lite"/>
    </source>
</evidence>